<evidence type="ECO:0000259" key="11">
    <source>
        <dbReference type="Pfam" id="PF03717"/>
    </source>
</evidence>
<dbReference type="PANTHER" id="PTHR30627:SF2">
    <property type="entry name" value="PEPTIDOGLYCAN D,D-TRANSPEPTIDASE MRDA"/>
    <property type="match status" value="1"/>
</dbReference>
<keyword evidence="4" id="KW-0378">Hydrolase</keyword>
<evidence type="ECO:0000313" key="12">
    <source>
        <dbReference type="EMBL" id="VTR23557.1"/>
    </source>
</evidence>
<keyword evidence="4" id="KW-0645">Protease</keyword>
<evidence type="ECO:0000256" key="8">
    <source>
        <dbReference type="ARBA" id="ARBA00022989"/>
    </source>
</evidence>
<evidence type="ECO:0000256" key="9">
    <source>
        <dbReference type="ARBA" id="ARBA00023316"/>
    </source>
</evidence>
<reference evidence="12" key="1">
    <citation type="submission" date="2019-05" db="EMBL/GenBank/DDBJ databases">
        <authorList>
            <consortium name="Pathogen Informatics"/>
        </authorList>
    </citation>
    <scope>NUCLEOTIDE SEQUENCE [LARGE SCALE GENOMIC DNA]</scope>
    <source>
        <strain evidence="12">NCTC12965</strain>
    </source>
</reference>
<keyword evidence="5 10" id="KW-0812">Transmembrane</keyword>
<evidence type="ECO:0000256" key="10">
    <source>
        <dbReference type="SAM" id="Phobius"/>
    </source>
</evidence>
<dbReference type="GO" id="GO:0008658">
    <property type="term" value="F:penicillin binding"/>
    <property type="evidence" value="ECO:0007669"/>
    <property type="project" value="InterPro"/>
</dbReference>
<organism evidence="12">
    <name type="scientific">Serratia fonticola</name>
    <dbReference type="NCBI Taxonomy" id="47917"/>
    <lineage>
        <taxon>Bacteria</taxon>
        <taxon>Pseudomonadati</taxon>
        <taxon>Pseudomonadota</taxon>
        <taxon>Gammaproteobacteria</taxon>
        <taxon>Enterobacterales</taxon>
        <taxon>Yersiniaceae</taxon>
        <taxon>Serratia</taxon>
    </lineage>
</organism>
<dbReference type="GO" id="GO:0071972">
    <property type="term" value="F:peptidoglycan L,D-transpeptidase activity"/>
    <property type="evidence" value="ECO:0007669"/>
    <property type="project" value="TreeGrafter"/>
</dbReference>
<dbReference type="PANTHER" id="PTHR30627">
    <property type="entry name" value="PEPTIDOGLYCAN D,D-TRANSPEPTIDASE"/>
    <property type="match status" value="1"/>
</dbReference>
<evidence type="ECO:0000256" key="1">
    <source>
        <dbReference type="ARBA" id="ARBA00004167"/>
    </source>
</evidence>
<feature type="transmembrane region" description="Helical" evidence="10">
    <location>
        <begin position="21"/>
        <end position="41"/>
    </location>
</feature>
<sequence>MKIERNPFRDYTAESALFVRRAVVAFFIILVLTGILIANLYNLQIVRFEDYRTRSNENRIKLLPIAPSRGIIYDRNGTPLALNRTIYQLELMPEKVDDLKATLDALRPVVDLTDDDIANFEKERKRSRRFVSIPGENPADRSAGGPFCRQSIPLPWCGSQRLSTPLLSLWVCPHPRDRLRVEN</sequence>
<dbReference type="GO" id="GO:0071555">
    <property type="term" value="P:cell wall organization"/>
    <property type="evidence" value="ECO:0007669"/>
    <property type="project" value="UniProtKB-KW"/>
</dbReference>
<keyword evidence="9" id="KW-0961">Cell wall biogenesis/degradation</keyword>
<dbReference type="Gene3D" id="3.30.1390.30">
    <property type="entry name" value="Penicillin-binding protein 2a, domain 3"/>
    <property type="match status" value="1"/>
</dbReference>
<proteinExistence type="predicted"/>
<dbReference type="InterPro" id="IPR050515">
    <property type="entry name" value="Beta-lactam/transpept"/>
</dbReference>
<dbReference type="InterPro" id="IPR005311">
    <property type="entry name" value="PBP_dimer"/>
</dbReference>
<dbReference type="SUPFAM" id="SSF56519">
    <property type="entry name" value="Penicillin binding protein dimerisation domain"/>
    <property type="match status" value="1"/>
</dbReference>
<keyword evidence="6" id="KW-0133">Cell shape</keyword>
<keyword evidence="10" id="KW-0472">Membrane</keyword>
<keyword evidence="4" id="KW-0121">Carboxypeptidase</keyword>
<feature type="domain" description="Penicillin-binding protein dimerisation" evidence="11">
    <location>
        <begin position="65"/>
        <end position="133"/>
    </location>
</feature>
<keyword evidence="3" id="KW-1003">Cell membrane</keyword>
<dbReference type="AlphaFoldDB" id="A0A4U9TVW1"/>
<evidence type="ECO:0000256" key="7">
    <source>
        <dbReference type="ARBA" id="ARBA00022984"/>
    </source>
</evidence>
<keyword evidence="7" id="KW-0573">Peptidoglycan synthesis</keyword>
<name>A0A4U9TVW1_SERFO</name>
<evidence type="ECO:0000256" key="3">
    <source>
        <dbReference type="ARBA" id="ARBA00022475"/>
    </source>
</evidence>
<dbReference type="InterPro" id="IPR036138">
    <property type="entry name" value="PBP_dimer_sf"/>
</dbReference>
<evidence type="ECO:0000256" key="2">
    <source>
        <dbReference type="ARBA" id="ARBA00004236"/>
    </source>
</evidence>
<accession>A0A4U9TVW1</accession>
<dbReference type="EMBL" id="CABEEZ010000032">
    <property type="protein sequence ID" value="VTR23557.1"/>
    <property type="molecule type" value="Genomic_DNA"/>
</dbReference>
<dbReference type="GO" id="GO:0008360">
    <property type="term" value="P:regulation of cell shape"/>
    <property type="evidence" value="ECO:0007669"/>
    <property type="project" value="UniProtKB-KW"/>
</dbReference>
<protein>
    <submittedName>
        <fullName evidence="12">Penicillin-binding protein 2</fullName>
    </submittedName>
</protein>
<dbReference type="GO" id="GO:0009252">
    <property type="term" value="P:peptidoglycan biosynthetic process"/>
    <property type="evidence" value="ECO:0007669"/>
    <property type="project" value="UniProtKB-KW"/>
</dbReference>
<evidence type="ECO:0000256" key="4">
    <source>
        <dbReference type="ARBA" id="ARBA00022645"/>
    </source>
</evidence>
<evidence type="ECO:0000256" key="5">
    <source>
        <dbReference type="ARBA" id="ARBA00022692"/>
    </source>
</evidence>
<gene>
    <name evidence="12" type="ORF">NCTC12965_01801</name>
</gene>
<comment type="subcellular location">
    <subcellularLocation>
        <location evidence="2">Cell membrane</location>
    </subcellularLocation>
    <subcellularLocation>
        <location evidence="1">Membrane</location>
        <topology evidence="1">Single-pass membrane protein</topology>
    </subcellularLocation>
</comment>
<dbReference type="Gene3D" id="3.90.1310.10">
    <property type="entry name" value="Penicillin-binding protein 2a (Domain 2)"/>
    <property type="match status" value="1"/>
</dbReference>
<evidence type="ECO:0000256" key="6">
    <source>
        <dbReference type="ARBA" id="ARBA00022960"/>
    </source>
</evidence>
<dbReference type="GO" id="GO:0005886">
    <property type="term" value="C:plasma membrane"/>
    <property type="evidence" value="ECO:0007669"/>
    <property type="project" value="UniProtKB-SubCell"/>
</dbReference>
<keyword evidence="8 10" id="KW-1133">Transmembrane helix</keyword>
<dbReference type="Pfam" id="PF03717">
    <property type="entry name" value="PBP_dimer"/>
    <property type="match status" value="1"/>
</dbReference>